<dbReference type="GO" id="GO:0050660">
    <property type="term" value="F:flavin adenine dinucleotide binding"/>
    <property type="evidence" value="ECO:0007669"/>
    <property type="project" value="InterPro"/>
</dbReference>
<dbReference type="AlphaFoldDB" id="H0EXB2"/>
<reference evidence="3 4" key="1">
    <citation type="journal article" date="2012" name="Eukaryot. Cell">
        <title>Genome sequence of the fungus Glarea lozoyensis: the first genome sequence of a species from the Helotiaceae family.</title>
        <authorList>
            <person name="Youssar L."/>
            <person name="Gruening B.A."/>
            <person name="Erxleben A."/>
            <person name="Guenther S."/>
            <person name="Huettel W."/>
        </authorList>
    </citation>
    <scope>NUCLEOTIDE SEQUENCE [LARGE SCALE GENOMIC DNA]</scope>
    <source>
        <strain evidence="4">ATCC 74030 / MF5533</strain>
    </source>
</reference>
<dbReference type="Gene3D" id="3.50.50.60">
    <property type="entry name" value="FAD/NAD(P)-binding domain"/>
    <property type="match status" value="2"/>
</dbReference>
<dbReference type="Proteomes" id="UP000005446">
    <property type="component" value="Unassembled WGS sequence"/>
</dbReference>
<evidence type="ECO:0000256" key="1">
    <source>
        <dbReference type="ARBA" id="ARBA00010790"/>
    </source>
</evidence>
<dbReference type="InterPro" id="IPR000172">
    <property type="entry name" value="GMC_OxRdtase_N"/>
</dbReference>
<evidence type="ECO:0000259" key="2">
    <source>
        <dbReference type="PROSITE" id="PS00624"/>
    </source>
</evidence>
<evidence type="ECO:0000313" key="4">
    <source>
        <dbReference type="Proteomes" id="UP000005446"/>
    </source>
</evidence>
<dbReference type="HOGENOM" id="CLU_1428133_0_0_1"/>
<dbReference type="OrthoDB" id="3479022at2759"/>
<feature type="domain" description="Glucose-methanol-choline oxidoreductase N-terminal" evidence="2">
    <location>
        <begin position="140"/>
        <end position="154"/>
    </location>
</feature>
<dbReference type="InterPro" id="IPR036188">
    <property type="entry name" value="FAD/NAD-bd_sf"/>
</dbReference>
<dbReference type="InterPro" id="IPR012132">
    <property type="entry name" value="GMC_OxRdtase"/>
</dbReference>
<comment type="similarity">
    <text evidence="1">Belongs to the GMC oxidoreductase family.</text>
</comment>
<dbReference type="PANTHER" id="PTHR11552">
    <property type="entry name" value="GLUCOSE-METHANOL-CHOLINE GMC OXIDOREDUCTASE"/>
    <property type="match status" value="1"/>
</dbReference>
<organism evidence="3 4">
    <name type="scientific">Glarea lozoyensis (strain ATCC 74030 / MF5533)</name>
    <dbReference type="NCBI Taxonomy" id="1104152"/>
    <lineage>
        <taxon>Eukaryota</taxon>
        <taxon>Fungi</taxon>
        <taxon>Dikarya</taxon>
        <taxon>Ascomycota</taxon>
        <taxon>Pezizomycotina</taxon>
        <taxon>Leotiomycetes</taxon>
        <taxon>Helotiales</taxon>
        <taxon>Helotiaceae</taxon>
        <taxon>Glarea</taxon>
    </lineage>
</organism>
<accession>H0EXB2</accession>
<dbReference type="SUPFAM" id="SSF51905">
    <property type="entry name" value="FAD/NAD(P)-binding domain"/>
    <property type="match status" value="1"/>
</dbReference>
<dbReference type="InParanoid" id="H0EXB2"/>
<dbReference type="PANTHER" id="PTHR11552:SF219">
    <property type="entry name" value="GLUCOSE-METHANOL-CHOLINE OXIDOREDUCTASE N-TERMINAL DOMAIN-CONTAINING PROTEIN"/>
    <property type="match status" value="1"/>
</dbReference>
<dbReference type="Gene3D" id="3.30.560.10">
    <property type="entry name" value="Glucose Oxidase, domain 3"/>
    <property type="match status" value="1"/>
</dbReference>
<dbReference type="Pfam" id="PF00732">
    <property type="entry name" value="GMC_oxred_N"/>
    <property type="match status" value="1"/>
</dbReference>
<dbReference type="GO" id="GO:0016614">
    <property type="term" value="F:oxidoreductase activity, acting on CH-OH group of donors"/>
    <property type="evidence" value="ECO:0007669"/>
    <property type="project" value="InterPro"/>
</dbReference>
<dbReference type="EMBL" id="AGUE01000221">
    <property type="protein sequence ID" value="EHK96821.1"/>
    <property type="molecule type" value="Genomic_DNA"/>
</dbReference>
<keyword evidence="4" id="KW-1185">Reference proteome</keyword>
<gene>
    <name evidence="3" type="ORF">M7I_7446</name>
</gene>
<evidence type="ECO:0000313" key="3">
    <source>
        <dbReference type="EMBL" id="EHK96821.1"/>
    </source>
</evidence>
<protein>
    <submittedName>
        <fullName evidence="3">Putative Choline dehydrogenase</fullName>
    </submittedName>
</protein>
<comment type="caution">
    <text evidence="3">The sequence shown here is derived from an EMBL/GenBank/DDBJ whole genome shotgun (WGS) entry which is preliminary data.</text>
</comment>
<dbReference type="PROSITE" id="PS00624">
    <property type="entry name" value="GMC_OXRED_2"/>
    <property type="match status" value="1"/>
</dbReference>
<sequence length="190" mass="21622">MTMWPFRTKYPEHKPEEVNGKEYDFVVVGASRLSEDPKVSVLLIERGPLNDSWMSRIPLLSTDIFNPSTGAVLPYFIKSEKHVHQYWQKWRGISAVVSRLTFVMEDGRPRPDEVLLRHSDSKSEVVYSVKVKKEVIVCSGTFGSPPLLMRSGIGPRKHLEEHKIVVVRDLEGVGFNLVCSIVKITTGFRL</sequence>
<name>H0EXB2_GLAL7</name>
<proteinExistence type="inferred from homology"/>